<sequence>MYSQNSRATSSASKTTLSRPTSRQSVDHSTASSTPVRDSVSEKTLALLSKRSRVQFPEPEVTARAMFQNGPRPGSSRTNLPSASHSCNHPSTDDHHTNNRLQPNVPSQNAIHPVHSGASTGLPIVNHLLEPPKEAFSPLQVPIRMSARPGRPPTYLQQRHSGPY</sequence>
<dbReference type="Proteomes" id="UP000186922">
    <property type="component" value="Unassembled WGS sequence"/>
</dbReference>
<feature type="compositionally biased region" description="Polar residues" evidence="1">
    <location>
        <begin position="75"/>
        <end position="90"/>
    </location>
</feature>
<feature type="compositionally biased region" description="Polar residues" evidence="1">
    <location>
        <begin position="155"/>
        <end position="164"/>
    </location>
</feature>
<evidence type="ECO:0000256" key="1">
    <source>
        <dbReference type="SAM" id="MobiDB-lite"/>
    </source>
</evidence>
<accession>A0A1D1UHG4</accession>
<proteinExistence type="predicted"/>
<comment type="caution">
    <text evidence="2">The sequence shown here is derived from an EMBL/GenBank/DDBJ whole genome shotgun (WGS) entry which is preliminary data.</text>
</comment>
<feature type="compositionally biased region" description="Polar residues" evidence="1">
    <location>
        <begin position="1"/>
        <end position="36"/>
    </location>
</feature>
<protein>
    <submittedName>
        <fullName evidence="2">Uncharacterized protein</fullName>
    </submittedName>
</protein>
<organism evidence="2 3">
    <name type="scientific">Ramazzottius varieornatus</name>
    <name type="common">Water bear</name>
    <name type="synonym">Tardigrade</name>
    <dbReference type="NCBI Taxonomy" id="947166"/>
    <lineage>
        <taxon>Eukaryota</taxon>
        <taxon>Metazoa</taxon>
        <taxon>Ecdysozoa</taxon>
        <taxon>Tardigrada</taxon>
        <taxon>Eutardigrada</taxon>
        <taxon>Parachela</taxon>
        <taxon>Hypsibioidea</taxon>
        <taxon>Ramazzottiidae</taxon>
        <taxon>Ramazzottius</taxon>
    </lineage>
</organism>
<dbReference type="AlphaFoldDB" id="A0A1D1UHG4"/>
<gene>
    <name evidence="2" type="primary">RvY_00729</name>
    <name evidence="2" type="synonym">RvY_00729.1</name>
    <name evidence="2" type="ORF">RvY_00729-1</name>
</gene>
<evidence type="ECO:0000313" key="3">
    <source>
        <dbReference type="Proteomes" id="UP000186922"/>
    </source>
</evidence>
<reference evidence="2 3" key="1">
    <citation type="journal article" date="2016" name="Nat. Commun.">
        <title>Extremotolerant tardigrade genome and improved radiotolerance of human cultured cells by tardigrade-unique protein.</title>
        <authorList>
            <person name="Hashimoto T."/>
            <person name="Horikawa D.D."/>
            <person name="Saito Y."/>
            <person name="Kuwahara H."/>
            <person name="Kozuka-Hata H."/>
            <person name="Shin-I T."/>
            <person name="Minakuchi Y."/>
            <person name="Ohishi K."/>
            <person name="Motoyama A."/>
            <person name="Aizu T."/>
            <person name="Enomoto A."/>
            <person name="Kondo K."/>
            <person name="Tanaka S."/>
            <person name="Hara Y."/>
            <person name="Koshikawa S."/>
            <person name="Sagara H."/>
            <person name="Miura T."/>
            <person name="Yokobori S."/>
            <person name="Miyagawa K."/>
            <person name="Suzuki Y."/>
            <person name="Kubo T."/>
            <person name="Oyama M."/>
            <person name="Kohara Y."/>
            <person name="Fujiyama A."/>
            <person name="Arakawa K."/>
            <person name="Katayama T."/>
            <person name="Toyoda A."/>
            <person name="Kunieda T."/>
        </authorList>
    </citation>
    <scope>NUCLEOTIDE SEQUENCE [LARGE SCALE GENOMIC DNA]</scope>
    <source>
        <strain evidence="2 3">YOKOZUNA-1</strain>
    </source>
</reference>
<keyword evidence="3" id="KW-1185">Reference proteome</keyword>
<feature type="region of interest" description="Disordered" evidence="1">
    <location>
        <begin position="1"/>
        <end position="107"/>
    </location>
</feature>
<evidence type="ECO:0000313" key="2">
    <source>
        <dbReference type="EMBL" id="GAU87950.1"/>
    </source>
</evidence>
<name>A0A1D1UHG4_RAMVA</name>
<dbReference type="EMBL" id="BDGG01000001">
    <property type="protein sequence ID" value="GAU87950.1"/>
    <property type="molecule type" value="Genomic_DNA"/>
</dbReference>
<feature type="region of interest" description="Disordered" evidence="1">
    <location>
        <begin position="144"/>
        <end position="164"/>
    </location>
</feature>